<dbReference type="Proteomes" id="UP001595764">
    <property type="component" value="Unassembled WGS sequence"/>
</dbReference>
<keyword evidence="1" id="KW-0732">Signal</keyword>
<evidence type="ECO:0000256" key="1">
    <source>
        <dbReference type="SAM" id="SignalP"/>
    </source>
</evidence>
<accession>A0ABV7QSW8</accession>
<reference evidence="3" key="1">
    <citation type="journal article" date="2019" name="Int. J. Syst. Evol. Microbiol.">
        <title>The Global Catalogue of Microorganisms (GCM) 10K type strain sequencing project: providing services to taxonomists for standard genome sequencing and annotation.</title>
        <authorList>
            <consortium name="The Broad Institute Genomics Platform"/>
            <consortium name="The Broad Institute Genome Sequencing Center for Infectious Disease"/>
            <person name="Wu L."/>
            <person name="Ma J."/>
        </authorList>
    </citation>
    <scope>NUCLEOTIDE SEQUENCE [LARGE SCALE GENOMIC DNA]</scope>
    <source>
        <strain evidence="3">CGMCC 4.7682</strain>
    </source>
</reference>
<feature type="chain" id="PRO_5047538906" description="Secreted protein" evidence="1">
    <location>
        <begin position="20"/>
        <end position="269"/>
    </location>
</feature>
<comment type="caution">
    <text evidence="2">The sequence shown here is derived from an EMBL/GenBank/DDBJ whole genome shotgun (WGS) entry which is preliminary data.</text>
</comment>
<name>A0ABV7QSW8_9PSEU</name>
<dbReference type="RefSeq" id="WP_377870069.1">
    <property type="nucleotide sequence ID" value="NZ_JBHMAY010000018.1"/>
</dbReference>
<evidence type="ECO:0008006" key="4">
    <source>
        <dbReference type="Google" id="ProtNLM"/>
    </source>
</evidence>
<protein>
    <recommendedName>
        <fullName evidence="4">Secreted protein</fullName>
    </recommendedName>
</protein>
<organism evidence="2 3">
    <name type="scientific">Amycolatopsis halotolerans</name>
    <dbReference type="NCBI Taxonomy" id="330083"/>
    <lineage>
        <taxon>Bacteria</taxon>
        <taxon>Bacillati</taxon>
        <taxon>Actinomycetota</taxon>
        <taxon>Actinomycetes</taxon>
        <taxon>Pseudonocardiales</taxon>
        <taxon>Pseudonocardiaceae</taxon>
        <taxon>Amycolatopsis</taxon>
    </lineage>
</organism>
<evidence type="ECO:0000313" key="3">
    <source>
        <dbReference type="Proteomes" id="UP001595764"/>
    </source>
</evidence>
<keyword evidence="3" id="KW-1185">Reference proteome</keyword>
<gene>
    <name evidence="2" type="ORF">ACFORO_38765</name>
</gene>
<sequence>MLAIITTGALLAANTTATAASPLKGYQDCFNSATAEDYLVTSVRNADTYRTVNLRCGRHDASDKAGFGVRHIDDRRPPFTTATVQCIEHVLKNAKYEGPASGKNNVSYTISSPNIDAIVIVNVETDNVVTAYTSQPGSSANNNWEGCLGIPAAAQHTPNFAKSGITPYSGDSCWLGPLGFRSVCENVHGEKLHVDTLDASEGLPPWADSSCAAPVLYANGRVFRLGFYTCSKLGTVKQHFVMNNDFPNNLQLCLGWTDIDHQACLTVHD</sequence>
<feature type="signal peptide" evidence="1">
    <location>
        <begin position="1"/>
        <end position="19"/>
    </location>
</feature>
<dbReference type="EMBL" id="JBHRWI010000060">
    <property type="protein sequence ID" value="MFC3516161.1"/>
    <property type="molecule type" value="Genomic_DNA"/>
</dbReference>
<evidence type="ECO:0000313" key="2">
    <source>
        <dbReference type="EMBL" id="MFC3516161.1"/>
    </source>
</evidence>
<proteinExistence type="predicted"/>